<evidence type="ECO:0000256" key="5">
    <source>
        <dbReference type="ARBA" id="ARBA00023180"/>
    </source>
</evidence>
<dbReference type="InterPro" id="IPR003406">
    <property type="entry name" value="Glyco_trans_14"/>
</dbReference>
<evidence type="ECO:0000256" key="1">
    <source>
        <dbReference type="ARBA" id="ARBA00004606"/>
    </source>
</evidence>
<keyword evidence="4" id="KW-0472">Membrane</keyword>
<dbReference type="InterPro" id="IPR044174">
    <property type="entry name" value="BC10-like"/>
</dbReference>
<dbReference type="PANTHER" id="PTHR31042:SF150">
    <property type="entry name" value="OS06G0661900 PROTEIN"/>
    <property type="match status" value="1"/>
</dbReference>
<organism evidence="6 7">
    <name type="scientific">Saponaria officinalis</name>
    <name type="common">Common soapwort</name>
    <name type="synonym">Lychnis saponaria</name>
    <dbReference type="NCBI Taxonomy" id="3572"/>
    <lineage>
        <taxon>Eukaryota</taxon>
        <taxon>Viridiplantae</taxon>
        <taxon>Streptophyta</taxon>
        <taxon>Embryophyta</taxon>
        <taxon>Tracheophyta</taxon>
        <taxon>Spermatophyta</taxon>
        <taxon>Magnoliopsida</taxon>
        <taxon>eudicotyledons</taxon>
        <taxon>Gunneridae</taxon>
        <taxon>Pentapetalae</taxon>
        <taxon>Caryophyllales</taxon>
        <taxon>Caryophyllaceae</taxon>
        <taxon>Caryophylleae</taxon>
        <taxon>Saponaria</taxon>
    </lineage>
</organism>
<gene>
    <name evidence="6" type="ORF">RND81_10G028900</name>
</gene>
<evidence type="ECO:0000256" key="3">
    <source>
        <dbReference type="ARBA" id="ARBA00022679"/>
    </source>
</evidence>
<dbReference type="AlphaFoldDB" id="A0AAW1HXY7"/>
<accession>A0AAW1HXY7</accession>
<dbReference type="Proteomes" id="UP001443914">
    <property type="component" value="Unassembled WGS sequence"/>
</dbReference>
<proteinExistence type="predicted"/>
<dbReference type="GO" id="GO:0016020">
    <property type="term" value="C:membrane"/>
    <property type="evidence" value="ECO:0007669"/>
    <property type="project" value="UniProtKB-SubCell"/>
</dbReference>
<keyword evidence="7" id="KW-1185">Reference proteome</keyword>
<comment type="subcellular location">
    <subcellularLocation>
        <location evidence="1">Membrane</location>
        <topology evidence="1">Single-pass type II membrane protein</topology>
    </subcellularLocation>
</comment>
<comment type="caution">
    <text evidence="6">The sequence shown here is derived from an EMBL/GenBank/DDBJ whole genome shotgun (WGS) entry which is preliminary data.</text>
</comment>
<keyword evidence="3" id="KW-0808">Transferase</keyword>
<protein>
    <submittedName>
        <fullName evidence="6">Uncharacterized protein</fullName>
    </submittedName>
</protein>
<keyword evidence="2" id="KW-0328">Glycosyltransferase</keyword>
<dbReference type="GO" id="GO:0016757">
    <property type="term" value="F:glycosyltransferase activity"/>
    <property type="evidence" value="ECO:0007669"/>
    <property type="project" value="UniProtKB-KW"/>
</dbReference>
<dbReference type="Pfam" id="PF02485">
    <property type="entry name" value="Branch"/>
    <property type="match status" value="1"/>
</dbReference>
<evidence type="ECO:0000313" key="6">
    <source>
        <dbReference type="EMBL" id="KAK9681802.1"/>
    </source>
</evidence>
<dbReference type="PANTHER" id="PTHR31042">
    <property type="entry name" value="CORE-2/I-BRANCHING BETA-1,6-N-ACETYLGLUCOSAMINYLTRANSFERASE FAMILY PROTEIN-RELATED"/>
    <property type="match status" value="1"/>
</dbReference>
<evidence type="ECO:0000313" key="7">
    <source>
        <dbReference type="Proteomes" id="UP001443914"/>
    </source>
</evidence>
<reference evidence="6" key="1">
    <citation type="submission" date="2024-03" db="EMBL/GenBank/DDBJ databases">
        <title>WGS assembly of Saponaria officinalis var. Norfolk2.</title>
        <authorList>
            <person name="Jenkins J."/>
            <person name="Shu S."/>
            <person name="Grimwood J."/>
            <person name="Barry K."/>
            <person name="Goodstein D."/>
            <person name="Schmutz J."/>
            <person name="Leebens-Mack J."/>
            <person name="Osbourn A."/>
        </authorList>
    </citation>
    <scope>NUCLEOTIDE SEQUENCE [LARGE SCALE GENOMIC DNA]</scope>
    <source>
        <strain evidence="6">JIC</strain>
    </source>
</reference>
<name>A0AAW1HXY7_SAPOF</name>
<evidence type="ECO:0000256" key="2">
    <source>
        <dbReference type="ARBA" id="ARBA00022676"/>
    </source>
</evidence>
<keyword evidence="5" id="KW-0325">Glycoprotein</keyword>
<evidence type="ECO:0000256" key="4">
    <source>
        <dbReference type="ARBA" id="ARBA00023136"/>
    </source>
</evidence>
<sequence>MSTLRGRMTRNPRSAHEKGAELMGKYGISVPKGVAITSLDQLQKAIKETFPGQDELQVLKAQSNFSVLLEGKKLLFSLEMIDPGGMANWLVTHVDWSEHKWHPKSYRLQDVSYELLQNLTSIDESLHETSEARKQVDIKPCLWNGAKRPCYLFARKFYPKTLDKLTQLFSNYTAAY</sequence>
<dbReference type="EMBL" id="JBDFQZ010000010">
    <property type="protein sequence ID" value="KAK9681802.1"/>
    <property type="molecule type" value="Genomic_DNA"/>
</dbReference>